<dbReference type="InterPro" id="IPR020999">
    <property type="entry name" value="Chitin_synth_reg_RCR"/>
</dbReference>
<keyword evidence="2" id="KW-0812">Transmembrane</keyword>
<dbReference type="GO" id="GO:0016192">
    <property type="term" value="P:vesicle-mediated transport"/>
    <property type="evidence" value="ECO:0007669"/>
    <property type="project" value="TreeGrafter"/>
</dbReference>
<feature type="transmembrane region" description="Helical" evidence="2">
    <location>
        <begin position="32"/>
        <end position="52"/>
    </location>
</feature>
<proteinExistence type="predicted"/>
<organism evidence="3 4">
    <name type="scientific">Imshaugia aleurites</name>
    <dbReference type="NCBI Taxonomy" id="172621"/>
    <lineage>
        <taxon>Eukaryota</taxon>
        <taxon>Fungi</taxon>
        <taxon>Dikarya</taxon>
        <taxon>Ascomycota</taxon>
        <taxon>Pezizomycotina</taxon>
        <taxon>Lecanoromycetes</taxon>
        <taxon>OSLEUM clade</taxon>
        <taxon>Lecanoromycetidae</taxon>
        <taxon>Lecanorales</taxon>
        <taxon>Lecanorineae</taxon>
        <taxon>Parmeliaceae</taxon>
        <taxon>Imshaugia</taxon>
    </lineage>
</organism>
<name>A0A8H3IIK6_9LECA</name>
<evidence type="ECO:0000313" key="3">
    <source>
        <dbReference type="EMBL" id="CAF9929347.1"/>
    </source>
</evidence>
<reference evidence="3" key="1">
    <citation type="submission" date="2021-03" db="EMBL/GenBank/DDBJ databases">
        <authorList>
            <person name="Tagirdzhanova G."/>
        </authorList>
    </citation>
    <scope>NUCLEOTIDE SEQUENCE</scope>
</reference>
<evidence type="ECO:0000313" key="4">
    <source>
        <dbReference type="Proteomes" id="UP000664534"/>
    </source>
</evidence>
<dbReference type="OrthoDB" id="3556830at2759"/>
<evidence type="ECO:0000256" key="2">
    <source>
        <dbReference type="SAM" id="Phobius"/>
    </source>
</evidence>
<dbReference type="Proteomes" id="UP000664534">
    <property type="component" value="Unassembled WGS sequence"/>
</dbReference>
<dbReference type="Pfam" id="PF12273">
    <property type="entry name" value="RCR"/>
    <property type="match status" value="1"/>
</dbReference>
<feature type="compositionally biased region" description="Polar residues" evidence="1">
    <location>
        <begin position="124"/>
        <end position="138"/>
    </location>
</feature>
<comment type="caution">
    <text evidence="3">The sequence shown here is derived from an EMBL/GenBank/DDBJ whole genome shotgun (WGS) entry which is preliminary data.</text>
</comment>
<evidence type="ECO:0000256" key="1">
    <source>
        <dbReference type="SAM" id="MobiDB-lite"/>
    </source>
</evidence>
<feature type="region of interest" description="Disordered" evidence="1">
    <location>
        <begin position="67"/>
        <end position="169"/>
    </location>
</feature>
<dbReference type="EMBL" id="CAJPDT010000053">
    <property type="protein sequence ID" value="CAF9929347.1"/>
    <property type="molecule type" value="Genomic_DNA"/>
</dbReference>
<dbReference type="PANTHER" id="PTHR28187:SF1">
    <property type="entry name" value="PROTEIN RCR1-RELATED"/>
    <property type="match status" value="1"/>
</dbReference>
<sequence length="169" mass="18586">MAIIPRYTNNCNDFDSDCNYGGTSPWYNYGRWILLGAIVIGAFLIFVIFSCITARRRRRFGNSPYRGTGWAAGRPPPGHAPAQYTGAPPQPYFANNNQAPPVYSPPVSNQGYYNQGQEQNQGYFGSQQQGVELQQPESAYTPRGGEPVYNYAPPMSPPPGKKGGDGIIR</sequence>
<keyword evidence="4" id="KW-1185">Reference proteome</keyword>
<gene>
    <name evidence="3" type="ORF">IMSHALPRED_007886</name>
</gene>
<dbReference type="AlphaFoldDB" id="A0A8H3IIK6"/>
<dbReference type="PANTHER" id="PTHR28187">
    <property type="entry name" value="PROTEIN RCR1-RELATED"/>
    <property type="match status" value="1"/>
</dbReference>
<protein>
    <submittedName>
        <fullName evidence="3">Uncharacterized protein</fullName>
    </submittedName>
</protein>
<keyword evidence="2" id="KW-1133">Transmembrane helix</keyword>
<feature type="compositionally biased region" description="Low complexity" evidence="1">
    <location>
        <begin position="109"/>
        <end position="123"/>
    </location>
</feature>
<accession>A0A8H3IIK6</accession>
<keyword evidence="2" id="KW-0472">Membrane</keyword>